<organism evidence="6 7">
    <name type="scientific">Naegleria fowleri</name>
    <name type="common">Brain eating amoeba</name>
    <dbReference type="NCBI Taxonomy" id="5763"/>
    <lineage>
        <taxon>Eukaryota</taxon>
        <taxon>Discoba</taxon>
        <taxon>Heterolobosea</taxon>
        <taxon>Tetramitia</taxon>
        <taxon>Eutetramitia</taxon>
        <taxon>Vahlkampfiidae</taxon>
        <taxon>Naegleria</taxon>
    </lineage>
</organism>
<dbReference type="GeneID" id="68116942"/>
<evidence type="ECO:0000256" key="3">
    <source>
        <dbReference type="ARBA" id="ARBA00022827"/>
    </source>
</evidence>
<dbReference type="VEuPathDB" id="AmoebaDB:NfTy_087640"/>
<keyword evidence="2" id="KW-0285">Flavoprotein</keyword>
<dbReference type="InterPro" id="IPR055178">
    <property type="entry name" value="RsdA/BaiN/AoA(So)-like_dom"/>
</dbReference>
<dbReference type="VEuPathDB" id="AmoebaDB:NF0004340"/>
<dbReference type="InterPro" id="IPR004792">
    <property type="entry name" value="BaiN-like"/>
</dbReference>
<comment type="caution">
    <text evidence="6">The sequence shown here is derived from an EMBL/GenBank/DDBJ whole genome shotgun (WGS) entry which is preliminary data.</text>
</comment>
<feature type="domain" description="RsdA/BaiN/AoA(So)-like Rossmann fold-like" evidence="4">
    <location>
        <begin position="69"/>
        <end position="588"/>
    </location>
</feature>
<dbReference type="Gene3D" id="1.10.8.260">
    <property type="entry name" value="HI0933 insert domain-like"/>
    <property type="match status" value="1"/>
</dbReference>
<feature type="domain" description="RsdA/BaiN/AoA(So)-like insert" evidence="5">
    <location>
        <begin position="436"/>
        <end position="536"/>
    </location>
</feature>
<dbReference type="InterPro" id="IPR023166">
    <property type="entry name" value="BaiN-like_dom_sf"/>
</dbReference>
<evidence type="ECO:0000259" key="4">
    <source>
        <dbReference type="Pfam" id="PF03486"/>
    </source>
</evidence>
<evidence type="ECO:0000256" key="2">
    <source>
        <dbReference type="ARBA" id="ARBA00022630"/>
    </source>
</evidence>
<dbReference type="Pfam" id="PF03486">
    <property type="entry name" value="HI0933_like"/>
    <property type="match status" value="1"/>
</dbReference>
<proteinExistence type="predicted"/>
<dbReference type="SUPFAM" id="SSF160996">
    <property type="entry name" value="HI0933 insert domain-like"/>
    <property type="match status" value="1"/>
</dbReference>
<dbReference type="PANTHER" id="PTHR42887">
    <property type="entry name" value="OS12G0638800 PROTEIN"/>
    <property type="match status" value="1"/>
</dbReference>
<dbReference type="AlphaFoldDB" id="A0A6A5BB15"/>
<keyword evidence="7" id="KW-1185">Reference proteome</keyword>
<evidence type="ECO:0000313" key="6">
    <source>
        <dbReference type="EMBL" id="KAF0972031.1"/>
    </source>
</evidence>
<dbReference type="Pfam" id="PF22780">
    <property type="entry name" value="HI0933_like_1st"/>
    <property type="match status" value="2"/>
</dbReference>
<accession>A0A6A5BB15</accession>
<reference evidence="6 7" key="1">
    <citation type="journal article" date="2019" name="Sci. Rep.">
        <title>Nanopore sequencing improves the draft genome of the human pathogenic amoeba Naegleria fowleri.</title>
        <authorList>
            <person name="Liechti N."/>
            <person name="Schurch N."/>
            <person name="Bruggmann R."/>
            <person name="Wittwer M."/>
        </authorList>
    </citation>
    <scope>NUCLEOTIDE SEQUENCE [LARGE SCALE GENOMIC DNA]</scope>
    <source>
        <strain evidence="6 7">ATCC 30894</strain>
    </source>
</reference>
<gene>
    <name evidence="6" type="ORF">FDP41_009727</name>
</gene>
<comment type="cofactor">
    <cofactor evidence="1">
        <name>FAD</name>
        <dbReference type="ChEBI" id="CHEBI:57692"/>
    </cofactor>
</comment>
<evidence type="ECO:0000256" key="1">
    <source>
        <dbReference type="ARBA" id="ARBA00001974"/>
    </source>
</evidence>
<feature type="domain" description="RsdA/BaiN/AoA(So)-like insert" evidence="5">
    <location>
        <begin position="307"/>
        <end position="385"/>
    </location>
</feature>
<dbReference type="InterPro" id="IPR036188">
    <property type="entry name" value="FAD/NAD-bd_sf"/>
</dbReference>
<protein>
    <recommendedName>
        <fullName evidence="8">FAD-dependent oxidoreductase 2 FAD binding domain-containing protein</fullName>
    </recommendedName>
</protein>
<keyword evidence="3" id="KW-0274">FAD</keyword>
<evidence type="ECO:0000313" key="7">
    <source>
        <dbReference type="Proteomes" id="UP000444721"/>
    </source>
</evidence>
<evidence type="ECO:0008006" key="8">
    <source>
        <dbReference type="Google" id="ProtNLM"/>
    </source>
</evidence>
<dbReference type="EMBL" id="VFQX01000072">
    <property type="protein sequence ID" value="KAF0972031.1"/>
    <property type="molecule type" value="Genomic_DNA"/>
</dbReference>
<dbReference type="Proteomes" id="UP000444721">
    <property type="component" value="Unassembled WGS sequence"/>
</dbReference>
<dbReference type="Gene3D" id="2.40.30.10">
    <property type="entry name" value="Translation factors"/>
    <property type="match status" value="1"/>
</dbReference>
<evidence type="ECO:0000259" key="5">
    <source>
        <dbReference type="Pfam" id="PF22780"/>
    </source>
</evidence>
<dbReference type="VEuPathDB" id="AmoebaDB:FDP41_009727"/>
<dbReference type="OrthoDB" id="9930022at2759"/>
<dbReference type="InterPro" id="IPR057661">
    <property type="entry name" value="RsdA/BaiN/AoA(So)_Rossmann"/>
</dbReference>
<dbReference type="RefSeq" id="XP_044556746.1">
    <property type="nucleotide sequence ID" value="XM_044713716.1"/>
</dbReference>
<dbReference type="SUPFAM" id="SSF51905">
    <property type="entry name" value="FAD/NAD(P)-binding domain"/>
    <property type="match status" value="1"/>
</dbReference>
<name>A0A6A5BB15_NAEFO</name>
<sequence>MKSHHFHTLSNVSFNKSSSWSYFSELLFFSSHPSKLTNPCKNFHQSFLSNPKSTHSSTKFYNNSQNIKRLAIIGGGAAGLMSAVFAQTQALQTISKNRKNSNTIEIYVLERKPQCGRKILMSGGTRCNLLPHESKWPKTLKDISQDESNHNYGHADLELKYFTKSPELLIDILKTWSIEKQKEFFEKQLNISLELEEETGKYFPESNDAKQVLNSFLQFIQERNTEQVKVKIITDCNVNGLEKDEFGNWKISFLDEQQSKFSQQEHQSQQFICHSVILSSGGLSVINSDGYGIQLLSQLGHEIIPLYPALNPLIYNPEVKHIHKELSGVTLPNVMVSVYLNEDSSNEKGKNKILLYQSLEPKGFLFTHTGYSGPAILNASHATIYGLFQDEKPPPSSQHCSTKDFQESAENISHSAYAKIGKSTIEKLIYKIPGTQKHSVSLHVNWTPQISAQEWDNKFTLAQKQHSKLLVKNFIHKNSEPNFLPIRLIELITDSVNLSDLSVSKLSHSQKRQIISQLTNFELPFQPNMSFKKAEVTGGGVRLDQVSTKTLESKLHSNLYLCGEVLDVFGCIGGFNFAWAWISGRLSGISSMRKLLK</sequence>
<dbReference type="Gene3D" id="3.50.50.60">
    <property type="entry name" value="FAD/NAD(P)-binding domain"/>
    <property type="match status" value="1"/>
</dbReference>
<dbReference type="OMA" id="RCNFTNM"/>
<dbReference type="PANTHER" id="PTHR42887:SF2">
    <property type="entry name" value="OS12G0638800 PROTEIN"/>
    <property type="match status" value="1"/>
</dbReference>